<name>A0A813LF89_POLGL</name>
<feature type="non-terminal residue" evidence="3">
    <location>
        <position position="161"/>
    </location>
</feature>
<proteinExistence type="predicted"/>
<reference evidence="3" key="1">
    <citation type="submission" date="2021-02" db="EMBL/GenBank/DDBJ databases">
        <authorList>
            <person name="Dougan E. K."/>
            <person name="Rhodes N."/>
            <person name="Thang M."/>
            <person name="Chan C."/>
        </authorList>
    </citation>
    <scope>NUCLEOTIDE SEQUENCE</scope>
</reference>
<evidence type="ECO:0000313" key="3">
    <source>
        <dbReference type="EMBL" id="CAE8721866.1"/>
    </source>
</evidence>
<sequence length="161" mass="17414">ARKGGVPAVSSITELSKLSQKIRTSQASLTVELNKVRIQMTKPVQPVQTAAQQADVKKKEEADTKDLDQSLPAATELAAAIEESVKAIVDMADPIVADPPAQDSAELKTAFDEIESASKDAETKIAEARQQIMQKLQAARNYAPETRKTALDAFSRLQVQL</sequence>
<dbReference type="AlphaFoldDB" id="A0A813LF89"/>
<evidence type="ECO:0000256" key="2">
    <source>
        <dbReference type="SAM" id="MobiDB-lite"/>
    </source>
</evidence>
<evidence type="ECO:0000313" key="4">
    <source>
        <dbReference type="Proteomes" id="UP000626109"/>
    </source>
</evidence>
<feature type="compositionally biased region" description="Low complexity" evidence="2">
    <location>
        <begin position="43"/>
        <end position="54"/>
    </location>
</feature>
<protein>
    <submittedName>
        <fullName evidence="3">Uncharacterized protein</fullName>
    </submittedName>
</protein>
<feature type="non-terminal residue" evidence="3">
    <location>
        <position position="1"/>
    </location>
</feature>
<gene>
    <name evidence="3" type="ORF">PGLA2088_LOCUS42180</name>
</gene>
<organism evidence="3 4">
    <name type="scientific">Polarella glacialis</name>
    <name type="common">Dinoflagellate</name>
    <dbReference type="NCBI Taxonomy" id="89957"/>
    <lineage>
        <taxon>Eukaryota</taxon>
        <taxon>Sar</taxon>
        <taxon>Alveolata</taxon>
        <taxon>Dinophyceae</taxon>
        <taxon>Suessiales</taxon>
        <taxon>Suessiaceae</taxon>
        <taxon>Polarella</taxon>
    </lineage>
</organism>
<feature type="region of interest" description="Disordered" evidence="2">
    <location>
        <begin position="43"/>
        <end position="70"/>
    </location>
</feature>
<comment type="caution">
    <text evidence="3">The sequence shown here is derived from an EMBL/GenBank/DDBJ whole genome shotgun (WGS) entry which is preliminary data.</text>
</comment>
<accession>A0A813LF89</accession>
<feature type="compositionally biased region" description="Basic and acidic residues" evidence="2">
    <location>
        <begin position="55"/>
        <end position="68"/>
    </location>
</feature>
<feature type="coiled-coil region" evidence="1">
    <location>
        <begin position="111"/>
        <end position="138"/>
    </location>
</feature>
<dbReference type="EMBL" id="CAJNNW010034179">
    <property type="protein sequence ID" value="CAE8721866.1"/>
    <property type="molecule type" value="Genomic_DNA"/>
</dbReference>
<evidence type="ECO:0000256" key="1">
    <source>
        <dbReference type="SAM" id="Coils"/>
    </source>
</evidence>
<dbReference type="Proteomes" id="UP000626109">
    <property type="component" value="Unassembled WGS sequence"/>
</dbReference>
<keyword evidence="1" id="KW-0175">Coiled coil</keyword>